<dbReference type="AlphaFoldDB" id="A0A2U3KCJ8"/>
<protein>
    <submittedName>
        <fullName evidence="1">Uncharacterized protein</fullName>
    </submittedName>
</protein>
<evidence type="ECO:0000313" key="2">
    <source>
        <dbReference type="Proteomes" id="UP000238701"/>
    </source>
</evidence>
<organism evidence="1 2">
    <name type="scientific">Candidatus Sulfotelmatobacter kueseliae</name>
    <dbReference type="NCBI Taxonomy" id="2042962"/>
    <lineage>
        <taxon>Bacteria</taxon>
        <taxon>Pseudomonadati</taxon>
        <taxon>Acidobacteriota</taxon>
        <taxon>Terriglobia</taxon>
        <taxon>Terriglobales</taxon>
        <taxon>Candidatus Korobacteraceae</taxon>
        <taxon>Candidatus Sulfotelmatobacter</taxon>
    </lineage>
</organism>
<sequence length="194" mass="21603">MAKRQPKSRPTWADVKAKLASFDRAALLAALQDLYAATEGNRAFLHARFGLGEDPLQPYKKTIDRWLCPDIFRGQETSVSRAKRAIRNYKKAIGDSVGLAELMVFYCERAAGFCADVRHADPAYFDALVRMFEQALRAIAKLATNVQSSLLTRLDRVRSIGRQLGYGVGDNMDVLLAEFDSSIHAEVLHGNGNR</sequence>
<gene>
    <name evidence="1" type="ORF">SBA1_1790004</name>
</gene>
<name>A0A2U3KCJ8_9BACT</name>
<dbReference type="EMBL" id="OMOD01000089">
    <property type="protein sequence ID" value="SPF37369.1"/>
    <property type="molecule type" value="Genomic_DNA"/>
</dbReference>
<dbReference type="OrthoDB" id="1550996at2"/>
<proteinExistence type="predicted"/>
<dbReference type="Proteomes" id="UP000238701">
    <property type="component" value="Unassembled WGS sequence"/>
</dbReference>
<evidence type="ECO:0000313" key="1">
    <source>
        <dbReference type="EMBL" id="SPF37369.1"/>
    </source>
</evidence>
<accession>A0A2U3KCJ8</accession>
<reference evidence="2" key="1">
    <citation type="submission" date="2018-02" db="EMBL/GenBank/DDBJ databases">
        <authorList>
            <person name="Hausmann B."/>
        </authorList>
    </citation>
    <scope>NUCLEOTIDE SEQUENCE [LARGE SCALE GENOMIC DNA]</scope>
    <source>
        <strain evidence="2">Peat soil MAG SbA1</strain>
    </source>
</reference>